<reference evidence="2 3" key="1">
    <citation type="submission" date="2019-04" db="EMBL/GenBank/DDBJ databases">
        <title>Chromosome genome assembly for Takifugu flavidus.</title>
        <authorList>
            <person name="Xiao S."/>
        </authorList>
    </citation>
    <scope>NUCLEOTIDE SEQUENCE [LARGE SCALE GENOMIC DNA]</scope>
    <source>
        <strain evidence="2">HTHZ2018</strain>
        <tissue evidence="2">Muscle</tissue>
    </source>
</reference>
<gene>
    <name evidence="2" type="ORF">D4764_14G0005430</name>
</gene>
<name>A0A5C6P8I4_9TELE</name>
<keyword evidence="3" id="KW-1185">Reference proteome</keyword>
<evidence type="ECO:0000313" key="2">
    <source>
        <dbReference type="EMBL" id="TWW74540.1"/>
    </source>
</evidence>
<proteinExistence type="predicted"/>
<evidence type="ECO:0000256" key="1">
    <source>
        <dbReference type="SAM" id="Phobius"/>
    </source>
</evidence>
<dbReference type="Proteomes" id="UP000324091">
    <property type="component" value="Chromosome 14"/>
</dbReference>
<keyword evidence="1" id="KW-0472">Membrane</keyword>
<sequence>MYMVYASSGHMKCFECGDVDINTSHVPINSQQLLLLLLLLGSSWLLAVPAAATPTATTPVETVGKNESEGVFSFGTDAGDAIPVNVP</sequence>
<evidence type="ECO:0000313" key="3">
    <source>
        <dbReference type="Proteomes" id="UP000324091"/>
    </source>
</evidence>
<dbReference type="AlphaFoldDB" id="A0A5C6P8I4"/>
<feature type="transmembrane region" description="Helical" evidence="1">
    <location>
        <begin position="33"/>
        <end position="52"/>
    </location>
</feature>
<keyword evidence="1" id="KW-1133">Transmembrane helix</keyword>
<organism evidence="2 3">
    <name type="scientific">Takifugu flavidus</name>
    <name type="common">sansaifugu</name>
    <dbReference type="NCBI Taxonomy" id="433684"/>
    <lineage>
        <taxon>Eukaryota</taxon>
        <taxon>Metazoa</taxon>
        <taxon>Chordata</taxon>
        <taxon>Craniata</taxon>
        <taxon>Vertebrata</taxon>
        <taxon>Euteleostomi</taxon>
        <taxon>Actinopterygii</taxon>
        <taxon>Neopterygii</taxon>
        <taxon>Teleostei</taxon>
        <taxon>Neoteleostei</taxon>
        <taxon>Acanthomorphata</taxon>
        <taxon>Eupercaria</taxon>
        <taxon>Tetraodontiformes</taxon>
        <taxon>Tetradontoidea</taxon>
        <taxon>Tetraodontidae</taxon>
        <taxon>Takifugu</taxon>
    </lineage>
</organism>
<keyword evidence="1" id="KW-0812">Transmembrane</keyword>
<comment type="caution">
    <text evidence="2">The sequence shown here is derived from an EMBL/GenBank/DDBJ whole genome shotgun (WGS) entry which is preliminary data.</text>
</comment>
<protein>
    <submittedName>
        <fullName evidence="2">Uncharacterized protein</fullName>
    </submittedName>
</protein>
<dbReference type="EMBL" id="RHFK02000006">
    <property type="protein sequence ID" value="TWW74540.1"/>
    <property type="molecule type" value="Genomic_DNA"/>
</dbReference>
<accession>A0A5C6P8I4</accession>